<dbReference type="Proteomes" id="UP000664991">
    <property type="component" value="Chromosome 15"/>
</dbReference>
<comment type="caution">
    <text evidence="2">The sequence shown here is derived from an EMBL/GenBank/DDBJ whole genome shotgun (WGS) entry which is preliminary data.</text>
</comment>
<organism evidence="2 3">
    <name type="scientific">Ovis aries</name>
    <name type="common">Sheep</name>
    <dbReference type="NCBI Taxonomy" id="9940"/>
    <lineage>
        <taxon>Eukaryota</taxon>
        <taxon>Metazoa</taxon>
        <taxon>Chordata</taxon>
        <taxon>Craniata</taxon>
        <taxon>Vertebrata</taxon>
        <taxon>Euteleostomi</taxon>
        <taxon>Mammalia</taxon>
        <taxon>Eutheria</taxon>
        <taxon>Laurasiatheria</taxon>
        <taxon>Artiodactyla</taxon>
        <taxon>Ruminantia</taxon>
        <taxon>Pecora</taxon>
        <taxon>Bovidae</taxon>
        <taxon>Caprinae</taxon>
        <taxon>Ovis</taxon>
    </lineage>
</organism>
<feature type="region of interest" description="Disordered" evidence="1">
    <location>
        <begin position="1"/>
        <end position="27"/>
    </location>
</feature>
<proteinExistence type="predicted"/>
<protein>
    <submittedName>
        <fullName evidence="2">Uncharacterized protein</fullName>
    </submittedName>
</protein>
<evidence type="ECO:0000256" key="1">
    <source>
        <dbReference type="SAM" id="MobiDB-lite"/>
    </source>
</evidence>
<reference evidence="2 3" key="1">
    <citation type="submission" date="2020-12" db="EMBL/GenBank/DDBJ databases">
        <title>De novo assembly of Tibetan sheep genome.</title>
        <authorList>
            <person name="Li X."/>
        </authorList>
    </citation>
    <scope>NUCLEOTIDE SEQUENCE [LARGE SCALE GENOMIC DNA]</scope>
    <source>
        <tissue evidence="2">Heart</tissue>
    </source>
</reference>
<evidence type="ECO:0000313" key="3">
    <source>
        <dbReference type="Proteomes" id="UP000664991"/>
    </source>
</evidence>
<sequence length="169" mass="19000">MWNNVVNNVVDRSRPANGEDTASIPGVGGLHKPRNSWAGVPNYRTRSRACELRLLKRLLRNEGSRHEVPRSTCQQRKENQEVLTPPDFLKVHPWHGMSPPVVFLRSQDAALKARSWWCGRARSYRLGSLLTYSSGPTPRGTRPAGKHESLEPTHVSKPGENQKIVLPLV</sequence>
<dbReference type="EMBL" id="JAEMGP010000015">
    <property type="protein sequence ID" value="KAG5200173.1"/>
    <property type="molecule type" value="Genomic_DNA"/>
</dbReference>
<feature type="region of interest" description="Disordered" evidence="1">
    <location>
        <begin position="129"/>
        <end position="162"/>
    </location>
</feature>
<dbReference type="AlphaFoldDB" id="A0A835ZST4"/>
<gene>
    <name evidence="2" type="ORF">JEQ12_006652</name>
</gene>
<evidence type="ECO:0000313" key="2">
    <source>
        <dbReference type="EMBL" id="KAG5200173.1"/>
    </source>
</evidence>
<name>A0A835ZST4_SHEEP</name>
<feature type="compositionally biased region" description="Low complexity" evidence="1">
    <location>
        <begin position="1"/>
        <end position="10"/>
    </location>
</feature>
<accession>A0A835ZST4</accession>